<evidence type="ECO:0000256" key="1">
    <source>
        <dbReference type="SAM" id="MobiDB-lite"/>
    </source>
</evidence>
<gene>
    <name evidence="2" type="ORF">PtA15_18A148</name>
</gene>
<dbReference type="Proteomes" id="UP001164743">
    <property type="component" value="Chromosome 18A"/>
</dbReference>
<dbReference type="RefSeq" id="XP_053028646.1">
    <property type="nucleotide sequence ID" value="XM_053164658.1"/>
</dbReference>
<sequence>MKRPSTDLGKTQPKHPRNQAPSSSVSIPSTPSTLIEIDNDDSNWEDSSKNGHSP</sequence>
<evidence type="ECO:0000313" key="2">
    <source>
        <dbReference type="EMBL" id="WAQ93091.1"/>
    </source>
</evidence>
<dbReference type="GeneID" id="77805553"/>
<organism evidence="2 3">
    <name type="scientific">Puccinia triticina</name>
    <dbReference type="NCBI Taxonomy" id="208348"/>
    <lineage>
        <taxon>Eukaryota</taxon>
        <taxon>Fungi</taxon>
        <taxon>Dikarya</taxon>
        <taxon>Basidiomycota</taxon>
        <taxon>Pucciniomycotina</taxon>
        <taxon>Pucciniomycetes</taxon>
        <taxon>Pucciniales</taxon>
        <taxon>Pucciniaceae</taxon>
        <taxon>Puccinia</taxon>
    </lineage>
</organism>
<name>A0ABY7D6U6_9BASI</name>
<keyword evidence="3" id="KW-1185">Reference proteome</keyword>
<reference evidence="2" key="1">
    <citation type="submission" date="2022-10" db="EMBL/GenBank/DDBJ databases">
        <title>Puccinia triticina Genome sequencing and assembly.</title>
        <authorList>
            <person name="Li C."/>
        </authorList>
    </citation>
    <scope>NUCLEOTIDE SEQUENCE</scope>
    <source>
        <strain evidence="2">Pt15</strain>
    </source>
</reference>
<evidence type="ECO:0000313" key="3">
    <source>
        <dbReference type="Proteomes" id="UP001164743"/>
    </source>
</evidence>
<accession>A0ABY7D6U6</accession>
<feature type="region of interest" description="Disordered" evidence="1">
    <location>
        <begin position="1"/>
        <end position="54"/>
    </location>
</feature>
<feature type="compositionally biased region" description="Low complexity" evidence="1">
    <location>
        <begin position="21"/>
        <end position="33"/>
    </location>
</feature>
<dbReference type="EMBL" id="CP110438">
    <property type="protein sequence ID" value="WAQ93091.1"/>
    <property type="molecule type" value="Genomic_DNA"/>
</dbReference>
<proteinExistence type="predicted"/>
<protein>
    <submittedName>
        <fullName evidence="2">Uncharacterized protein</fullName>
    </submittedName>
</protein>